<reference evidence="2 3" key="1">
    <citation type="submission" date="2020-07" db="EMBL/GenBank/DDBJ databases">
        <title>Sequencing the genomes of 1000 actinobacteria strains.</title>
        <authorList>
            <person name="Klenk H.-P."/>
        </authorList>
    </citation>
    <scope>NUCLEOTIDE SEQUENCE [LARGE SCALE GENOMIC DNA]</scope>
    <source>
        <strain evidence="2 3">DSM 45772</strain>
    </source>
</reference>
<keyword evidence="1" id="KW-0812">Transmembrane</keyword>
<dbReference type="Proteomes" id="UP000535890">
    <property type="component" value="Unassembled WGS sequence"/>
</dbReference>
<keyword evidence="1" id="KW-1133">Transmembrane helix</keyword>
<dbReference type="EMBL" id="JACCBN010000001">
    <property type="protein sequence ID" value="NYD36242.1"/>
    <property type="molecule type" value="Genomic_DNA"/>
</dbReference>
<feature type="transmembrane region" description="Helical" evidence="1">
    <location>
        <begin position="67"/>
        <end position="86"/>
    </location>
</feature>
<proteinExistence type="predicted"/>
<evidence type="ECO:0000256" key="1">
    <source>
        <dbReference type="SAM" id="Phobius"/>
    </source>
</evidence>
<sequence length="234" mass="23968">MFSPVVTLLLSVVFLLTGGWSLVRLAELIATGDHGGSRVAELAHLLMSLAMLAMTWGVTGGPTTPGAVLQILVFTVLTAWFVRRVLLPPPGHRRLVEGYHAAMCAAMVWMVAAMPQIMGTSMSGDGGGGHHHGGSGPVATMVPVVTPGWVTGLTWAFAVVSLAAAASWLLRVVRPVVGRGCGPVPGGVPDAGSGPVAVATRPAVMSVRAAIAPRLDAGCHLLMSAGMAVMLLVM</sequence>
<gene>
    <name evidence="2" type="ORF">BJ983_002344</name>
</gene>
<organism evidence="2 3">
    <name type="scientific">Actinomycetospora corticicola</name>
    <dbReference type="NCBI Taxonomy" id="663602"/>
    <lineage>
        <taxon>Bacteria</taxon>
        <taxon>Bacillati</taxon>
        <taxon>Actinomycetota</taxon>
        <taxon>Actinomycetes</taxon>
        <taxon>Pseudonocardiales</taxon>
        <taxon>Pseudonocardiaceae</taxon>
        <taxon>Actinomycetospora</taxon>
    </lineage>
</organism>
<evidence type="ECO:0000313" key="2">
    <source>
        <dbReference type="EMBL" id="NYD36242.1"/>
    </source>
</evidence>
<protein>
    <recommendedName>
        <fullName evidence="4">DUF5134 domain-containing protein</fullName>
    </recommendedName>
</protein>
<feature type="transmembrane region" description="Helical" evidence="1">
    <location>
        <begin position="42"/>
        <end position="61"/>
    </location>
</feature>
<feature type="transmembrane region" description="Helical" evidence="1">
    <location>
        <begin position="149"/>
        <end position="170"/>
    </location>
</feature>
<dbReference type="RefSeq" id="WP_179793952.1">
    <property type="nucleotide sequence ID" value="NZ_BAABHP010000007.1"/>
</dbReference>
<evidence type="ECO:0008006" key="4">
    <source>
        <dbReference type="Google" id="ProtNLM"/>
    </source>
</evidence>
<dbReference type="AlphaFoldDB" id="A0A7Y9DVZ3"/>
<keyword evidence="3" id="KW-1185">Reference proteome</keyword>
<evidence type="ECO:0000313" key="3">
    <source>
        <dbReference type="Proteomes" id="UP000535890"/>
    </source>
</evidence>
<feature type="transmembrane region" description="Helical" evidence="1">
    <location>
        <begin position="6"/>
        <end position="30"/>
    </location>
</feature>
<name>A0A7Y9DVZ3_9PSEU</name>
<dbReference type="InterPro" id="IPR033458">
    <property type="entry name" value="DUF5134"/>
</dbReference>
<feature type="transmembrane region" description="Helical" evidence="1">
    <location>
        <begin position="98"/>
        <end position="118"/>
    </location>
</feature>
<comment type="caution">
    <text evidence="2">The sequence shown here is derived from an EMBL/GenBank/DDBJ whole genome shotgun (WGS) entry which is preliminary data.</text>
</comment>
<accession>A0A7Y9DVZ3</accession>
<dbReference type="Pfam" id="PF17197">
    <property type="entry name" value="DUF5134"/>
    <property type="match status" value="1"/>
</dbReference>
<keyword evidence="1" id="KW-0472">Membrane</keyword>